<comment type="caution">
    <text evidence="6">The sequence shown here is derived from an EMBL/GenBank/DDBJ whole genome shotgun (WGS) entry which is preliminary data.</text>
</comment>
<reference evidence="6 7" key="1">
    <citation type="journal article" date="2020" name="Mol. Plant">
        <title>The Chromosome-Based Rubber Tree Genome Provides New Insights into Spurge Genome Evolution and Rubber Biosynthesis.</title>
        <authorList>
            <person name="Liu J."/>
            <person name="Shi C."/>
            <person name="Shi C.C."/>
            <person name="Li W."/>
            <person name="Zhang Q.J."/>
            <person name="Zhang Y."/>
            <person name="Li K."/>
            <person name="Lu H.F."/>
            <person name="Shi C."/>
            <person name="Zhu S.T."/>
            <person name="Xiao Z.Y."/>
            <person name="Nan H."/>
            <person name="Yue Y."/>
            <person name="Zhu X.G."/>
            <person name="Wu Y."/>
            <person name="Hong X.N."/>
            <person name="Fan G.Y."/>
            <person name="Tong Y."/>
            <person name="Zhang D."/>
            <person name="Mao C.L."/>
            <person name="Liu Y.L."/>
            <person name="Hao S.J."/>
            <person name="Liu W.Q."/>
            <person name="Lv M.Q."/>
            <person name="Zhang H.B."/>
            <person name="Liu Y."/>
            <person name="Hu-Tang G.R."/>
            <person name="Wang J.P."/>
            <person name="Wang J.H."/>
            <person name="Sun Y.H."/>
            <person name="Ni S.B."/>
            <person name="Chen W.B."/>
            <person name="Zhang X.C."/>
            <person name="Jiao Y.N."/>
            <person name="Eichler E.E."/>
            <person name="Li G.H."/>
            <person name="Liu X."/>
            <person name="Gao L.Z."/>
        </authorList>
    </citation>
    <scope>NUCLEOTIDE SEQUENCE [LARGE SCALE GENOMIC DNA]</scope>
    <source>
        <strain evidence="7">cv. GT1</strain>
        <tissue evidence="6">Leaf</tissue>
    </source>
</reference>
<dbReference type="Gene3D" id="3.30.1200.10">
    <property type="entry name" value="YggU-like"/>
    <property type="match status" value="1"/>
</dbReference>
<evidence type="ECO:0000256" key="2">
    <source>
        <dbReference type="ARBA" id="ARBA00022729"/>
    </source>
</evidence>
<evidence type="ECO:0000313" key="6">
    <source>
        <dbReference type="EMBL" id="KAF2284370.1"/>
    </source>
</evidence>
<dbReference type="InterPro" id="IPR003746">
    <property type="entry name" value="DUF167"/>
</dbReference>
<dbReference type="SUPFAM" id="SSF69786">
    <property type="entry name" value="YggU-like"/>
    <property type="match status" value="1"/>
</dbReference>
<dbReference type="PANTHER" id="PTHR47817">
    <property type="entry name" value="OS04G0686300 PROTEIN"/>
    <property type="match status" value="1"/>
</dbReference>
<keyword evidence="3" id="KW-1015">Disulfide bond</keyword>
<name>A0A6A6K6E6_HEVBR</name>
<dbReference type="PANTHER" id="PTHR47817:SF2">
    <property type="entry name" value="OS04G0686300 PROTEIN"/>
    <property type="match status" value="1"/>
</dbReference>
<dbReference type="SMART" id="SM01152">
    <property type="entry name" value="DUF167"/>
    <property type="match status" value="1"/>
</dbReference>
<comment type="similarity">
    <text evidence="1">Belongs to the UPF0235 family.</text>
</comment>
<evidence type="ECO:0000259" key="5">
    <source>
        <dbReference type="PROSITE" id="PS50927"/>
    </source>
</evidence>
<evidence type="ECO:0000256" key="1">
    <source>
        <dbReference type="ARBA" id="ARBA00010364"/>
    </source>
</evidence>
<accession>A0A6A6K6E6</accession>
<organism evidence="6 7">
    <name type="scientific">Hevea brasiliensis</name>
    <name type="common">Para rubber tree</name>
    <name type="synonym">Siphonia brasiliensis</name>
    <dbReference type="NCBI Taxonomy" id="3981"/>
    <lineage>
        <taxon>Eukaryota</taxon>
        <taxon>Viridiplantae</taxon>
        <taxon>Streptophyta</taxon>
        <taxon>Embryophyta</taxon>
        <taxon>Tracheophyta</taxon>
        <taxon>Spermatophyta</taxon>
        <taxon>Magnoliopsida</taxon>
        <taxon>eudicotyledons</taxon>
        <taxon>Gunneridae</taxon>
        <taxon>Pentapetalae</taxon>
        <taxon>rosids</taxon>
        <taxon>fabids</taxon>
        <taxon>Malpighiales</taxon>
        <taxon>Euphorbiaceae</taxon>
        <taxon>Crotonoideae</taxon>
        <taxon>Micrandreae</taxon>
        <taxon>Hevea</taxon>
    </lineage>
</organism>
<feature type="domain" description="Bulb-type lectin" evidence="5">
    <location>
        <begin position="1"/>
        <end position="60"/>
    </location>
</feature>
<dbReference type="SUPFAM" id="SSF51110">
    <property type="entry name" value="alpha-D-mannose-specific plant lectins"/>
    <property type="match status" value="1"/>
</dbReference>
<dbReference type="Pfam" id="PF00954">
    <property type="entry name" value="S_locus_glycop"/>
    <property type="match status" value="1"/>
</dbReference>
<evidence type="ECO:0000256" key="4">
    <source>
        <dbReference type="ARBA" id="ARBA00023180"/>
    </source>
</evidence>
<keyword evidence="4" id="KW-0325">Glycoprotein</keyword>
<dbReference type="GO" id="GO:0048544">
    <property type="term" value="P:recognition of pollen"/>
    <property type="evidence" value="ECO:0007669"/>
    <property type="project" value="InterPro"/>
</dbReference>
<dbReference type="EMBL" id="JAAGAX010000018">
    <property type="protein sequence ID" value="KAF2284370.1"/>
    <property type="molecule type" value="Genomic_DNA"/>
</dbReference>
<dbReference type="AlphaFoldDB" id="A0A6A6K6E6"/>
<dbReference type="InterPro" id="IPR001480">
    <property type="entry name" value="Bulb-type_lectin_dom"/>
</dbReference>
<dbReference type="InterPro" id="IPR036591">
    <property type="entry name" value="YggU-like_sf"/>
</dbReference>
<dbReference type="PROSITE" id="PS50927">
    <property type="entry name" value="BULB_LECTIN"/>
    <property type="match status" value="1"/>
</dbReference>
<keyword evidence="2" id="KW-0732">Signal</keyword>
<keyword evidence="7" id="KW-1185">Reference proteome</keyword>
<dbReference type="InterPro" id="IPR000858">
    <property type="entry name" value="S_locus_glycoprot_dom"/>
</dbReference>
<dbReference type="InterPro" id="IPR036426">
    <property type="entry name" value="Bulb-type_lectin_dom_sf"/>
</dbReference>
<sequence>MQEDGNLVLYPLNTEDTPYDAYWSSYTTGSRSPKFHLYLNSSGLLEIINSARSKIIHTLYDGSSSANNDNSTIYRAALDIDGVLRLYSHSDNGNGELECTSVWAALKNPCQVNSFCGFNSYCTFDADQPVCRCLPGSEFIDPNQTTLGCRRNYSEARCKGGKENAHHYNITTLENIEAAYHPYFQESMSIEECSKSCLEDCNCGAALFSKNTCNKLKLPLRYVIRKDFSDEALGVQIDAPAKDGEANAALLDYISSVLGVKRRQLSIGAGTKSRDKVVIVEEVTLQGVFDALDKVSKCY</sequence>
<dbReference type="Proteomes" id="UP000467840">
    <property type="component" value="Chromosome 12"/>
</dbReference>
<dbReference type="Gene3D" id="2.90.10.10">
    <property type="entry name" value="Bulb-type lectin domain"/>
    <property type="match status" value="1"/>
</dbReference>
<dbReference type="NCBIfam" id="TIGR00251">
    <property type="entry name" value="DUF167 family protein"/>
    <property type="match status" value="1"/>
</dbReference>
<proteinExistence type="inferred from homology"/>
<gene>
    <name evidence="6" type="ORF">GH714_021165</name>
</gene>
<evidence type="ECO:0000256" key="3">
    <source>
        <dbReference type="ARBA" id="ARBA00023157"/>
    </source>
</evidence>
<evidence type="ECO:0000313" key="7">
    <source>
        <dbReference type="Proteomes" id="UP000467840"/>
    </source>
</evidence>
<protein>
    <recommendedName>
        <fullName evidence="5">Bulb-type lectin domain-containing protein</fullName>
    </recommendedName>
</protein>
<dbReference type="Pfam" id="PF02594">
    <property type="entry name" value="DUF167"/>
    <property type="match status" value="1"/>
</dbReference>